<reference evidence="2 3" key="1">
    <citation type="submission" date="2023-06" db="EMBL/GenBank/DDBJ databases">
        <authorList>
            <person name="Feng G."/>
            <person name="Li J."/>
            <person name="Zhu H."/>
        </authorList>
    </citation>
    <scope>NUCLEOTIDE SEQUENCE [LARGE SCALE GENOMIC DNA]</scope>
    <source>
        <strain evidence="2 3">RHCKG28</strain>
    </source>
</reference>
<proteinExistence type="predicted"/>
<comment type="caution">
    <text evidence="2">The sequence shown here is derived from an EMBL/GenBank/DDBJ whole genome shotgun (WGS) entry which is preliminary data.</text>
</comment>
<protein>
    <submittedName>
        <fullName evidence="2">Uncharacterized protein</fullName>
    </submittedName>
</protein>
<name>A0ABT7TKM5_9MICO</name>
<keyword evidence="3" id="KW-1185">Reference proteome</keyword>
<dbReference type="Proteomes" id="UP001236404">
    <property type="component" value="Unassembled WGS sequence"/>
</dbReference>
<gene>
    <name evidence="2" type="ORF">QUG93_00115</name>
</gene>
<accession>A0ABT7TKM5</accession>
<dbReference type="RefSeq" id="WP_289471608.1">
    <property type="nucleotide sequence ID" value="NZ_JAUCMN010000001.1"/>
</dbReference>
<evidence type="ECO:0000313" key="2">
    <source>
        <dbReference type="EMBL" id="MDM7890085.1"/>
    </source>
</evidence>
<feature type="compositionally biased region" description="Basic and acidic residues" evidence="1">
    <location>
        <begin position="108"/>
        <end position="126"/>
    </location>
</feature>
<organism evidence="2 3">
    <name type="scientific">Curtobacterium caseinilyticum</name>
    <dbReference type="NCBI Taxonomy" id="3055137"/>
    <lineage>
        <taxon>Bacteria</taxon>
        <taxon>Bacillati</taxon>
        <taxon>Actinomycetota</taxon>
        <taxon>Actinomycetes</taxon>
        <taxon>Micrococcales</taxon>
        <taxon>Microbacteriaceae</taxon>
        <taxon>Curtobacterium</taxon>
    </lineage>
</organism>
<feature type="region of interest" description="Disordered" evidence="1">
    <location>
        <begin position="108"/>
        <end position="134"/>
    </location>
</feature>
<evidence type="ECO:0000313" key="3">
    <source>
        <dbReference type="Proteomes" id="UP001236404"/>
    </source>
</evidence>
<evidence type="ECO:0000256" key="1">
    <source>
        <dbReference type="SAM" id="MobiDB-lite"/>
    </source>
</evidence>
<sequence>MQQLFFLSSMDSGQFSSVCRCEVLRPIELPNGHHALMVSCDPPVNGQELGHPLGIGELLLWSRFEDEDLWTFPTFPHFVQICLPDADLPADAMPASIAWGEIYETEADARSHEMDARPSERARRNPDCPTKCAR</sequence>
<dbReference type="EMBL" id="JAUCMN010000001">
    <property type="protein sequence ID" value="MDM7890085.1"/>
    <property type="molecule type" value="Genomic_DNA"/>
</dbReference>